<evidence type="ECO:0000256" key="1">
    <source>
        <dbReference type="ARBA" id="ARBA00022679"/>
    </source>
</evidence>
<dbReference type="PROSITE" id="PS51186">
    <property type="entry name" value="GNAT"/>
    <property type="match status" value="1"/>
</dbReference>
<accession>A0A2S3ZJZ6</accession>
<dbReference type="Proteomes" id="UP000237104">
    <property type="component" value="Unassembled WGS sequence"/>
</dbReference>
<dbReference type="EMBL" id="PPXF01000028">
    <property type="protein sequence ID" value="POH68328.1"/>
    <property type="molecule type" value="Genomic_DNA"/>
</dbReference>
<dbReference type="PANTHER" id="PTHR43792">
    <property type="entry name" value="GNAT FAMILY, PUTATIVE (AFU_ORTHOLOGUE AFUA_3G00765)-RELATED-RELATED"/>
    <property type="match status" value="1"/>
</dbReference>
<dbReference type="SUPFAM" id="SSF55729">
    <property type="entry name" value="Acyl-CoA N-acyltransferases (Nat)"/>
    <property type="match status" value="1"/>
</dbReference>
<evidence type="ECO:0000259" key="4">
    <source>
        <dbReference type="PROSITE" id="PS51186"/>
    </source>
</evidence>
<gene>
    <name evidence="5" type="ORF">C3B59_06685</name>
</gene>
<evidence type="ECO:0000256" key="3">
    <source>
        <dbReference type="ARBA" id="ARBA00038502"/>
    </source>
</evidence>
<dbReference type="Gene3D" id="3.40.630.30">
    <property type="match status" value="1"/>
</dbReference>
<keyword evidence="1 5" id="KW-0808">Transferase</keyword>
<dbReference type="OrthoDB" id="5242221at2"/>
<evidence type="ECO:0000313" key="6">
    <source>
        <dbReference type="Proteomes" id="UP000237104"/>
    </source>
</evidence>
<dbReference type="InterPro" id="IPR051531">
    <property type="entry name" value="N-acetyltransferase"/>
</dbReference>
<feature type="domain" description="N-acetyltransferase" evidence="4">
    <location>
        <begin position="2"/>
        <end position="171"/>
    </location>
</feature>
<dbReference type="InterPro" id="IPR016181">
    <property type="entry name" value="Acyl_CoA_acyltransferase"/>
</dbReference>
<comment type="caution">
    <text evidence="5">The sequence shown here is derived from an EMBL/GenBank/DDBJ whole genome shotgun (WGS) entry which is preliminary data.</text>
</comment>
<dbReference type="InterPro" id="IPR000182">
    <property type="entry name" value="GNAT_dom"/>
</dbReference>
<organism evidence="5 6">
    <name type="scientific">Cryobacterium zongtaii</name>
    <dbReference type="NCBI Taxonomy" id="1259217"/>
    <lineage>
        <taxon>Bacteria</taxon>
        <taxon>Bacillati</taxon>
        <taxon>Actinomycetota</taxon>
        <taxon>Actinomycetes</taxon>
        <taxon>Micrococcales</taxon>
        <taxon>Microbacteriaceae</taxon>
        <taxon>Cryobacterium</taxon>
    </lineage>
</organism>
<dbReference type="GO" id="GO:0005737">
    <property type="term" value="C:cytoplasm"/>
    <property type="evidence" value="ECO:0007669"/>
    <property type="project" value="TreeGrafter"/>
</dbReference>
<evidence type="ECO:0000256" key="2">
    <source>
        <dbReference type="ARBA" id="ARBA00023315"/>
    </source>
</evidence>
<dbReference type="PANTHER" id="PTHR43792:SF8">
    <property type="entry name" value="[RIBOSOMAL PROTEIN US5]-ALANINE N-ACETYLTRANSFERASE"/>
    <property type="match status" value="1"/>
</dbReference>
<reference evidence="5 6" key="1">
    <citation type="submission" date="2018-01" db="EMBL/GenBank/DDBJ databases">
        <title>Cryobacterium sp. nov., from glaciers in China.</title>
        <authorList>
            <person name="Liu Q."/>
            <person name="Xin Y.-H."/>
        </authorList>
    </citation>
    <scope>NUCLEOTIDE SEQUENCE [LARGE SCALE GENOMIC DNA]</scope>
    <source>
        <strain evidence="5 6">TMB1-8</strain>
    </source>
</reference>
<proteinExistence type="inferred from homology"/>
<dbReference type="Pfam" id="PF13302">
    <property type="entry name" value="Acetyltransf_3"/>
    <property type="match status" value="1"/>
</dbReference>
<dbReference type="GO" id="GO:0008999">
    <property type="term" value="F:protein-N-terminal-alanine acetyltransferase activity"/>
    <property type="evidence" value="ECO:0007669"/>
    <property type="project" value="TreeGrafter"/>
</dbReference>
<sequence>MTRLRLATTGDSAALAALQARNRAYMAPWEPARPEEYFTIVGQRADLEAALDRHERGDAVPFVILDDDGIMAGRLTLRGIVRGPFQSCSMGCWVAQERAGKGLATDAVATALTHAFKELGLHRVQAETLLDNIPSQRALQRNGFVRYGLAPKYLKIAGRWQDHVMFQRLADEA</sequence>
<dbReference type="RefSeq" id="WP_103430602.1">
    <property type="nucleotide sequence ID" value="NZ_PPXF01000028.1"/>
</dbReference>
<protein>
    <submittedName>
        <fullName evidence="5">Alanine acetyltransferase</fullName>
    </submittedName>
</protein>
<name>A0A2S3ZJZ6_9MICO</name>
<evidence type="ECO:0000313" key="5">
    <source>
        <dbReference type="EMBL" id="POH68328.1"/>
    </source>
</evidence>
<comment type="similarity">
    <text evidence="3">Belongs to the acetyltransferase family. RimJ subfamily.</text>
</comment>
<keyword evidence="2" id="KW-0012">Acyltransferase</keyword>
<dbReference type="AlphaFoldDB" id="A0A2S3ZJZ6"/>